<dbReference type="InterPro" id="IPR002543">
    <property type="entry name" value="FtsK_dom"/>
</dbReference>
<keyword evidence="2 6" id="KW-0547">Nucleotide-binding</keyword>
<dbReference type="PANTHER" id="PTHR22683">
    <property type="entry name" value="SPORULATION PROTEIN RELATED"/>
    <property type="match status" value="1"/>
</dbReference>
<evidence type="ECO:0000256" key="2">
    <source>
        <dbReference type="ARBA" id="ARBA00022741"/>
    </source>
</evidence>
<dbReference type="InterPro" id="IPR018541">
    <property type="entry name" value="Ftsk_gamma"/>
</dbReference>
<dbReference type="GO" id="GO:0005524">
    <property type="term" value="F:ATP binding"/>
    <property type="evidence" value="ECO:0007669"/>
    <property type="project" value="UniProtKB-UniRule"/>
</dbReference>
<evidence type="ECO:0000256" key="6">
    <source>
        <dbReference type="PROSITE-ProRule" id="PRU00289"/>
    </source>
</evidence>
<dbReference type="CDD" id="cd01127">
    <property type="entry name" value="TrwB_TraG_TraD_VirD4"/>
    <property type="match status" value="1"/>
</dbReference>
<evidence type="ECO:0000256" key="4">
    <source>
        <dbReference type="ARBA" id="ARBA00022840"/>
    </source>
</evidence>
<dbReference type="Pfam" id="PF09397">
    <property type="entry name" value="FtsK_gamma"/>
    <property type="match status" value="1"/>
</dbReference>
<comment type="similarity">
    <text evidence="1">Belongs to the FtsK/SpoIIIE/SftA family.</text>
</comment>
<evidence type="ECO:0000313" key="9">
    <source>
        <dbReference type="EMBL" id="RUQ31999.1"/>
    </source>
</evidence>
<dbReference type="OrthoDB" id="9807790at2"/>
<dbReference type="Pfam" id="PF01580">
    <property type="entry name" value="FtsK_SpoIIIE"/>
    <property type="match status" value="1"/>
</dbReference>
<evidence type="ECO:0000256" key="3">
    <source>
        <dbReference type="ARBA" id="ARBA00022829"/>
    </source>
</evidence>
<dbReference type="Gene3D" id="3.40.50.300">
    <property type="entry name" value="P-loop containing nucleotide triphosphate hydrolases"/>
    <property type="match status" value="1"/>
</dbReference>
<dbReference type="RefSeq" id="WP_126863398.1">
    <property type="nucleotide sequence ID" value="NZ_JAUSTX010000016.1"/>
</dbReference>
<proteinExistence type="inferred from homology"/>
<dbReference type="InterPro" id="IPR050206">
    <property type="entry name" value="FtsK/SpoIIIE/SftA"/>
</dbReference>
<feature type="binding site" evidence="6">
    <location>
        <begin position="531"/>
        <end position="538"/>
    </location>
    <ligand>
        <name>ATP</name>
        <dbReference type="ChEBI" id="CHEBI:30616"/>
    </ligand>
</feature>
<dbReference type="InterPro" id="IPR041027">
    <property type="entry name" value="FtsK_alpha"/>
</dbReference>
<evidence type="ECO:0000256" key="7">
    <source>
        <dbReference type="SAM" id="MobiDB-lite"/>
    </source>
</evidence>
<sequence>MDFSKLKAESKPTYLPRPAQSMKMNDPDAKVLYQYPKGQFKFPVIPDRERLRRNRQDEQPVRTAGKKQKAEHQKKHETRKKSNSASGEDQRENKLKKIQPSNVPFRPTEIPSPIYGFTRPEKKPTATKEAVESQFENKISILENEPFEIPAIYHKNEGELSEPNPSSEEIETERKETIDKTIPENGVFSEVAVSAQAPVLPADTPETVIAEAGMEMDTKLQTEIDAEFHEDERAVPDGSSFFSAELVDIDTDTEAVQLNAVEENHDYWHEESAPVSVIEERVPVTSGIESDVWDEPIQEQTEKREDVSRKKHIPFNVMMTKQDRDRWIQLQSEASQKKSLFEDEEAGVYENVSTGMQQSETITENRIEAVSDHDEEPPFYAFPSIELLTPPAYAQNDQEWLEEQSQLLNDTLKNFNVRAKVVNVTQGPAVTRFEVQPEPGVKVNKITNLTDDIKLSLAAQDIRMEAPIPGKHTIGIEIPNRKSKPVFLREVLDSEAFKKDRSPLAVALGLDISGQPIVTDLKKMPHGLIAGATGSGKSVCINTMLISLLYKATPQELKLLLIDPKMVELAPYNRIPHLVSPVITDVKAATVALKWAVEEMERRYELFVHAGVRDISRFNELADKAGQYSDKLPFIVVIIDELADLMMMSPADVEEAISRIAQKARACGIHLIVATQRPSVDVITGLIKANIPTRIAFSVSSQVDSRTIIDSGGAEKLLGKGDMLFAENGSSKTVRLQGTFVSDEEIDQVVNHVKNEQAPAYLFEQEELLSKAQVTEETDELFYEACEFAVNQSGASASSLQRRFHVGYNRASRLIEMMERQGILSESRGSKPRDVLISQEELEFILETSGGN</sequence>
<dbReference type="Gene3D" id="1.10.10.10">
    <property type="entry name" value="Winged helix-like DNA-binding domain superfamily/Winged helix DNA-binding domain"/>
    <property type="match status" value="1"/>
</dbReference>
<dbReference type="InterPro" id="IPR003593">
    <property type="entry name" value="AAA+_ATPase"/>
</dbReference>
<feature type="region of interest" description="Disordered" evidence="7">
    <location>
        <begin position="1"/>
        <end position="30"/>
    </location>
</feature>
<evidence type="ECO:0000313" key="10">
    <source>
        <dbReference type="Proteomes" id="UP000267430"/>
    </source>
</evidence>
<dbReference type="SMART" id="SM00843">
    <property type="entry name" value="Ftsk_gamma"/>
    <property type="match status" value="1"/>
</dbReference>
<dbReference type="PROSITE" id="PS50901">
    <property type="entry name" value="FTSK"/>
    <property type="match status" value="1"/>
</dbReference>
<gene>
    <name evidence="9" type="ORF">ELQ35_03100</name>
</gene>
<feature type="region of interest" description="Disordered" evidence="7">
    <location>
        <begin position="42"/>
        <end position="121"/>
    </location>
</feature>
<protein>
    <submittedName>
        <fullName evidence="9">DNA translocase FtsK</fullName>
    </submittedName>
</protein>
<evidence type="ECO:0000256" key="1">
    <source>
        <dbReference type="ARBA" id="ARBA00006474"/>
    </source>
</evidence>
<dbReference type="InterPro" id="IPR027417">
    <property type="entry name" value="P-loop_NTPase"/>
</dbReference>
<keyword evidence="10" id="KW-1185">Reference proteome</keyword>
<keyword evidence="4 6" id="KW-0067">ATP-binding</keyword>
<dbReference type="InterPro" id="IPR036388">
    <property type="entry name" value="WH-like_DNA-bd_sf"/>
</dbReference>
<dbReference type="GO" id="GO:0003677">
    <property type="term" value="F:DNA binding"/>
    <property type="evidence" value="ECO:0007669"/>
    <property type="project" value="UniProtKB-KW"/>
</dbReference>
<dbReference type="Proteomes" id="UP000267430">
    <property type="component" value="Unassembled WGS sequence"/>
</dbReference>
<reference evidence="9 10" key="1">
    <citation type="submission" date="2018-12" db="EMBL/GenBank/DDBJ databases">
        <title>Bacillus chawlae sp. nov., Bacillus glennii sp. nov., and Bacillus saganii sp. nov. Isolated from the Vehicle Assembly Building at Kennedy Space Center where the Viking Spacecraft were Assembled.</title>
        <authorList>
            <person name="Seuylemezian A."/>
            <person name="Vaishampayan P."/>
        </authorList>
    </citation>
    <scope>NUCLEOTIDE SEQUENCE [LARGE SCALE GENOMIC DNA]</scope>
    <source>
        <strain evidence="9 10">L5</strain>
    </source>
</reference>
<keyword evidence="3" id="KW-0159">Chromosome partition</keyword>
<name>A0A433HUL0_9BACI</name>
<dbReference type="Gene3D" id="3.30.980.40">
    <property type="match status" value="1"/>
</dbReference>
<feature type="compositionally biased region" description="Basic and acidic residues" evidence="7">
    <location>
        <begin position="46"/>
        <end position="60"/>
    </location>
</feature>
<evidence type="ECO:0000259" key="8">
    <source>
        <dbReference type="PROSITE" id="PS50901"/>
    </source>
</evidence>
<feature type="compositionally biased region" description="Basic residues" evidence="7">
    <location>
        <begin position="64"/>
        <end position="82"/>
    </location>
</feature>
<organism evidence="9 10">
    <name type="scientific">Peribacillus cavernae</name>
    <dbReference type="NCBI Taxonomy" id="1674310"/>
    <lineage>
        <taxon>Bacteria</taxon>
        <taxon>Bacillati</taxon>
        <taxon>Bacillota</taxon>
        <taxon>Bacilli</taxon>
        <taxon>Bacillales</taxon>
        <taxon>Bacillaceae</taxon>
        <taxon>Peribacillus</taxon>
    </lineage>
</organism>
<accession>A0A433HUL0</accession>
<dbReference type="SMART" id="SM00382">
    <property type="entry name" value="AAA"/>
    <property type="match status" value="1"/>
</dbReference>
<feature type="compositionally biased region" description="Basic and acidic residues" evidence="7">
    <location>
        <begin position="1"/>
        <end position="10"/>
    </location>
</feature>
<dbReference type="PANTHER" id="PTHR22683:SF42">
    <property type="entry name" value="DNA TRANSLOCASE SFTA"/>
    <property type="match status" value="1"/>
</dbReference>
<comment type="caution">
    <text evidence="9">The sequence shown here is derived from an EMBL/GenBank/DDBJ whole genome shotgun (WGS) entry which is preliminary data.</text>
</comment>
<feature type="domain" description="FtsK" evidence="8">
    <location>
        <begin position="514"/>
        <end position="706"/>
    </location>
</feature>
<dbReference type="SUPFAM" id="SSF46785">
    <property type="entry name" value="Winged helix' DNA-binding domain"/>
    <property type="match status" value="1"/>
</dbReference>
<dbReference type="AlphaFoldDB" id="A0A433HUL0"/>
<dbReference type="GO" id="GO:0007059">
    <property type="term" value="P:chromosome segregation"/>
    <property type="evidence" value="ECO:0007669"/>
    <property type="project" value="UniProtKB-KW"/>
</dbReference>
<keyword evidence="5" id="KW-0238">DNA-binding</keyword>
<dbReference type="InterPro" id="IPR036390">
    <property type="entry name" value="WH_DNA-bd_sf"/>
</dbReference>
<dbReference type="EMBL" id="RYZZ01000004">
    <property type="protein sequence ID" value="RUQ31999.1"/>
    <property type="molecule type" value="Genomic_DNA"/>
</dbReference>
<dbReference type="SUPFAM" id="SSF52540">
    <property type="entry name" value="P-loop containing nucleoside triphosphate hydrolases"/>
    <property type="match status" value="1"/>
</dbReference>
<evidence type="ECO:0000256" key="5">
    <source>
        <dbReference type="ARBA" id="ARBA00023125"/>
    </source>
</evidence>
<dbReference type="Pfam" id="PF17854">
    <property type="entry name" value="FtsK_alpha"/>
    <property type="match status" value="1"/>
</dbReference>